<dbReference type="Pfam" id="PF01497">
    <property type="entry name" value="Peripla_BP_2"/>
    <property type="match status" value="1"/>
</dbReference>
<sequence>MIPRLLTRCARALGLAALLAVAMPVQAALSVADDTGATVTVPHPAQRVVSLAPHATELLFAAGGGARIVGTVTYSDYPSAARDIPRVGDNRAVDLERIAALKPDLVVVWRHGNAQTQTDRLRALGIPLFFSEPHRLADIPRAIETLGTLLDTRATAHAAAEQFRQQADDLRKRYAGRPPVTVFFQVWAQPLMTLNGQHVFSDMLALCGGRNVFADEQPLVPTVSTEAVLAANPEALLTAGMGATQGSRPIDTLDGWRRWPSLLAVQRGNLFTIDGDLINRPGPRLLQGAALLCEDLEQARARRPAQGSAAAANR</sequence>
<name>A0AAE3NFD1_RALSL</name>
<feature type="chain" id="PRO_5041929916" evidence="2">
    <location>
        <begin position="28"/>
        <end position="314"/>
    </location>
</feature>
<evidence type="ECO:0000313" key="4">
    <source>
        <dbReference type="EMBL" id="MDB0521378.1"/>
    </source>
</evidence>
<protein>
    <submittedName>
        <fullName evidence="4">Cobalamin-binding protein</fullName>
    </submittedName>
</protein>
<gene>
    <name evidence="4" type="ORF">LBW55_07085</name>
</gene>
<dbReference type="InterPro" id="IPR050902">
    <property type="entry name" value="ABC_Transporter_SBP"/>
</dbReference>
<dbReference type="InterPro" id="IPR054828">
    <property type="entry name" value="Vit_B12_bind_prot"/>
</dbReference>
<organism evidence="4 5">
    <name type="scientific">Ralstonia solanacearum</name>
    <name type="common">Pseudomonas solanacearum</name>
    <dbReference type="NCBI Taxonomy" id="305"/>
    <lineage>
        <taxon>Bacteria</taxon>
        <taxon>Pseudomonadati</taxon>
        <taxon>Pseudomonadota</taxon>
        <taxon>Betaproteobacteria</taxon>
        <taxon>Burkholderiales</taxon>
        <taxon>Burkholderiaceae</taxon>
        <taxon>Ralstonia</taxon>
        <taxon>Ralstonia solanacearum species complex</taxon>
    </lineage>
</organism>
<dbReference type="Gene3D" id="3.40.50.1980">
    <property type="entry name" value="Nitrogenase molybdenum iron protein domain"/>
    <property type="match status" value="2"/>
</dbReference>
<evidence type="ECO:0000256" key="2">
    <source>
        <dbReference type="SAM" id="SignalP"/>
    </source>
</evidence>
<dbReference type="GO" id="GO:0071281">
    <property type="term" value="P:cellular response to iron ion"/>
    <property type="evidence" value="ECO:0007669"/>
    <property type="project" value="TreeGrafter"/>
</dbReference>
<dbReference type="AlphaFoldDB" id="A0AAE3NFD1"/>
<dbReference type="EMBL" id="JAIVEX010000003">
    <property type="protein sequence ID" value="MDB0521378.1"/>
    <property type="molecule type" value="Genomic_DNA"/>
</dbReference>
<dbReference type="NCBIfam" id="NF038402">
    <property type="entry name" value="TroA_like"/>
    <property type="match status" value="1"/>
</dbReference>
<dbReference type="SUPFAM" id="SSF53807">
    <property type="entry name" value="Helical backbone' metal receptor"/>
    <property type="match status" value="1"/>
</dbReference>
<evidence type="ECO:0000313" key="5">
    <source>
        <dbReference type="Proteomes" id="UP001143674"/>
    </source>
</evidence>
<evidence type="ECO:0000259" key="3">
    <source>
        <dbReference type="PROSITE" id="PS50983"/>
    </source>
</evidence>
<keyword evidence="1 2" id="KW-0732">Signal</keyword>
<dbReference type="RefSeq" id="WP_184849355.1">
    <property type="nucleotide sequence ID" value="NZ_JABZEH010000001.1"/>
</dbReference>
<evidence type="ECO:0000256" key="1">
    <source>
        <dbReference type="ARBA" id="ARBA00022729"/>
    </source>
</evidence>
<feature type="signal peptide" evidence="2">
    <location>
        <begin position="1"/>
        <end position="27"/>
    </location>
</feature>
<dbReference type="PANTHER" id="PTHR30535">
    <property type="entry name" value="VITAMIN B12-BINDING PROTEIN"/>
    <property type="match status" value="1"/>
</dbReference>
<dbReference type="InterPro" id="IPR002491">
    <property type="entry name" value="ABC_transptr_periplasmic_BD"/>
</dbReference>
<dbReference type="PANTHER" id="PTHR30535:SF34">
    <property type="entry name" value="MOLYBDATE-BINDING PROTEIN MOLA"/>
    <property type="match status" value="1"/>
</dbReference>
<dbReference type="PROSITE" id="PS50983">
    <property type="entry name" value="FE_B12_PBP"/>
    <property type="match status" value="1"/>
</dbReference>
<reference evidence="4" key="1">
    <citation type="submission" date="2021-09" db="EMBL/GenBank/DDBJ databases">
        <title>Genomic analysis of Ralstonia spp.</title>
        <authorList>
            <person name="Aburjaile F."/>
            <person name="Ariute J.C."/>
            <person name="Pais A.K.L."/>
            <person name="Albuquerque G.M.R."/>
            <person name="Silva A.M.F."/>
            <person name="Brenig B."/>
            <person name="Azevedo V."/>
            <person name="Matiuzzi M."/>
            <person name="Ramos R."/>
            <person name="Goes-Neto A."/>
            <person name="Soares S."/>
            <person name="Iseppon A.M.B."/>
            <person name="Souza E."/>
            <person name="Gama M."/>
        </authorList>
    </citation>
    <scope>NUCLEOTIDE SEQUENCE</scope>
    <source>
        <strain evidence="4">B4</strain>
    </source>
</reference>
<accession>A0AAE3NFD1</accession>
<proteinExistence type="predicted"/>
<feature type="domain" description="Fe/B12 periplasmic-binding" evidence="3">
    <location>
        <begin position="47"/>
        <end position="304"/>
    </location>
</feature>
<dbReference type="Proteomes" id="UP001143674">
    <property type="component" value="Unassembled WGS sequence"/>
</dbReference>
<comment type="caution">
    <text evidence="4">The sequence shown here is derived from an EMBL/GenBank/DDBJ whole genome shotgun (WGS) entry which is preliminary data.</text>
</comment>
<dbReference type="CDD" id="cd01144">
    <property type="entry name" value="BtuF"/>
    <property type="match status" value="1"/>
</dbReference>